<evidence type="ECO:0000256" key="2">
    <source>
        <dbReference type="ARBA" id="ARBA00004173"/>
    </source>
</evidence>
<dbReference type="Pfam" id="PF10644">
    <property type="entry name" value="Misat_Tub_SegII"/>
    <property type="match status" value="1"/>
</dbReference>
<evidence type="ECO:0000256" key="7">
    <source>
        <dbReference type="SAM" id="MobiDB-lite"/>
    </source>
</evidence>
<dbReference type="InterPro" id="IPR049942">
    <property type="entry name" value="DML1/Misato"/>
</dbReference>
<proteinExistence type="inferred from homology"/>
<dbReference type="InterPro" id="IPR019605">
    <property type="entry name" value="Misato_II_tubulin-like"/>
</dbReference>
<feature type="domain" description="Misato Segment II tubulin-like" evidence="8">
    <location>
        <begin position="2"/>
        <end position="80"/>
    </location>
</feature>
<dbReference type="Pfam" id="PF14881">
    <property type="entry name" value="Tubulin_3"/>
    <property type="match status" value="1"/>
</dbReference>
<sequence>MHEIVTVSVGPHPNNIVTHFNNVQEDKLYLAPRLADNPTDPAVHMEPVRQGTSFSFYPRSVLWEYENGYGALQKHTSLNIDPTGYEVIAKPKVARNRYQDLLDDAQPTNNVLHQDSVRYWSDFSRVLYKPESLLNVSNWQYDYKNQTGFLKMHPERHFEGYDVGAAEYGNKETDFVDTTFRYALEKCDLVSGLNLVTEIDTAWGGFSDQLLLDIRDEYAKTPVSTWGLVKDDARLNFPLLLSRIRAIVGLVQNSSLFFPLNSAPELPQWVDKESLWEVSAFQSIPFEFVNGLFSTKKPFQMSDFVNGLTLAGGQNIVSDLTCTPHVFNCVRMYGNDARTRHHFALSVINKGSTKVEFTHLVEAGTSSKHCIEYKSDIPFNSALDSFPAQFREDTPTLCSVGVTNSPRKWFQEMAGVVSKYYRGDDRQDLKNDMETISEQYVWGYESDDEDLSNQSSHSSRDAHGDVTGSPDQVGESTTGGGGGESTPHQVGNGLLSTHVRKGTKVVVFERLDVSQGSVQSGLDLGFFVRVGRSDQFSLQVVNGSSLGESRSKVVSLLVSNLTGWWVAGEGTVTNSVNVLSTLDLEVLIHKKTSSSTGLTLNLLEKTGGEVSRTDTTGPDKHTVWKLLLLGASVLLLGGSGDDSVGNVVNGSVDEQLDVVLSKSLLSVSPQALGERVQNVWQSLDQSDLDFLGDFRHPFAQVLVNVVLQFTGKFDTSWTTTNNNKVQQSLSLGTSFREQRSLLDRLQDLSSDLDGVWQLLQETSIVGNTWDVESGWLSSNSNNQVVVLNFLLNSRRVWELDLQRVVGVVQVSSVGFVVGNFGRSSLGNRSDWLNNRSWLDGSGRGRWQQRSEQEVASWRNDGDLVKAGVEVLQHGCSTPTTSENNQVLLLNTGSGQVSLWLLALWVGLSVDGETKPGSCQNGTDGTHIEWDLEELVEQGFPLSRGNNNRRAESSGGGEIKANGPSSCQHSG</sequence>
<evidence type="ECO:0000313" key="11">
    <source>
        <dbReference type="Proteomes" id="UP000769157"/>
    </source>
</evidence>
<name>A0A9P8T700_9ASCO</name>
<evidence type="ECO:0000256" key="6">
    <source>
        <dbReference type="ARBA" id="ARBA00023128"/>
    </source>
</evidence>
<feature type="region of interest" description="Disordered" evidence="7">
    <location>
        <begin position="447"/>
        <end position="494"/>
    </location>
</feature>
<dbReference type="GO" id="GO:0005739">
    <property type="term" value="C:mitochondrion"/>
    <property type="evidence" value="ECO:0007669"/>
    <property type="project" value="UniProtKB-SubCell"/>
</dbReference>
<evidence type="ECO:0000313" key="10">
    <source>
        <dbReference type="EMBL" id="KAH3668628.1"/>
    </source>
</evidence>
<gene>
    <name evidence="10" type="ORF">OGAPHI_002382</name>
</gene>
<dbReference type="InterPro" id="IPR036525">
    <property type="entry name" value="Tubulin/FtsZ_GTPase_sf"/>
</dbReference>
<dbReference type="Gene3D" id="3.40.50.1440">
    <property type="entry name" value="Tubulin/FtsZ, GTPase domain"/>
    <property type="match status" value="1"/>
</dbReference>
<evidence type="ECO:0000256" key="5">
    <source>
        <dbReference type="ARBA" id="ARBA00022030"/>
    </source>
</evidence>
<organism evidence="10 11">
    <name type="scientific">Ogataea philodendri</name>
    <dbReference type="NCBI Taxonomy" id="1378263"/>
    <lineage>
        <taxon>Eukaryota</taxon>
        <taxon>Fungi</taxon>
        <taxon>Dikarya</taxon>
        <taxon>Ascomycota</taxon>
        <taxon>Saccharomycotina</taxon>
        <taxon>Pichiomycetes</taxon>
        <taxon>Pichiales</taxon>
        <taxon>Pichiaceae</taxon>
        <taxon>Ogataea</taxon>
    </lineage>
</organism>
<feature type="region of interest" description="Disordered" evidence="7">
    <location>
        <begin position="938"/>
        <end position="970"/>
    </location>
</feature>
<dbReference type="InterPro" id="IPR029209">
    <property type="entry name" value="DML1/Misato_tubulin"/>
</dbReference>
<keyword evidence="6" id="KW-0496">Mitochondrion</keyword>
<dbReference type="PANTHER" id="PTHR13391:SF0">
    <property type="entry name" value="PROTEIN MISATO HOMOLOG 1"/>
    <property type="match status" value="1"/>
</dbReference>
<comment type="similarity">
    <text evidence="3">Belongs to the misato family.</text>
</comment>
<dbReference type="PANTHER" id="PTHR13391">
    <property type="entry name" value="MITOCHONDRIAL DISTRIBUTION REGULATOR MISATO"/>
    <property type="match status" value="1"/>
</dbReference>
<protein>
    <recommendedName>
        <fullName evidence="4">Protein DML1</fullName>
    </recommendedName>
    <alternativeName>
        <fullName evidence="5">Protein dml1</fullName>
    </alternativeName>
</protein>
<comment type="subcellular location">
    <subcellularLocation>
        <location evidence="2">Mitochondrion</location>
    </subcellularLocation>
</comment>
<evidence type="ECO:0000259" key="9">
    <source>
        <dbReference type="Pfam" id="PF14881"/>
    </source>
</evidence>
<keyword evidence="11" id="KW-1185">Reference proteome</keyword>
<dbReference type="GeneID" id="70234349"/>
<dbReference type="RefSeq" id="XP_046063042.1">
    <property type="nucleotide sequence ID" value="XM_046203246.1"/>
</dbReference>
<dbReference type="SUPFAM" id="SSF52490">
    <property type="entry name" value="Tubulin nucleotide-binding domain-like"/>
    <property type="match status" value="1"/>
</dbReference>
<dbReference type="GO" id="GO:0007005">
    <property type="term" value="P:mitochondrion organization"/>
    <property type="evidence" value="ECO:0007669"/>
    <property type="project" value="InterPro"/>
</dbReference>
<evidence type="ECO:0000256" key="4">
    <source>
        <dbReference type="ARBA" id="ARBA00014097"/>
    </source>
</evidence>
<evidence type="ECO:0000259" key="8">
    <source>
        <dbReference type="Pfam" id="PF10644"/>
    </source>
</evidence>
<dbReference type="EMBL" id="JAEUBE010000158">
    <property type="protein sequence ID" value="KAH3668628.1"/>
    <property type="molecule type" value="Genomic_DNA"/>
</dbReference>
<dbReference type="OrthoDB" id="271881at2759"/>
<feature type="domain" description="DML1/Misato tubulin" evidence="9">
    <location>
        <begin position="112"/>
        <end position="288"/>
    </location>
</feature>
<comment type="caution">
    <text evidence="10">The sequence shown here is derived from an EMBL/GenBank/DDBJ whole genome shotgun (WGS) entry which is preliminary data.</text>
</comment>
<evidence type="ECO:0000256" key="3">
    <source>
        <dbReference type="ARBA" id="ARBA00008507"/>
    </source>
</evidence>
<reference evidence="10" key="1">
    <citation type="journal article" date="2021" name="Open Biol.">
        <title>Shared evolutionary footprints suggest mitochondrial oxidative damage underlies multiple complex I losses in fungi.</title>
        <authorList>
            <person name="Schikora-Tamarit M.A."/>
            <person name="Marcet-Houben M."/>
            <person name="Nosek J."/>
            <person name="Gabaldon T."/>
        </authorList>
    </citation>
    <scope>NUCLEOTIDE SEQUENCE</scope>
    <source>
        <strain evidence="10">CBS6075</strain>
    </source>
</reference>
<accession>A0A9P8T700</accession>
<dbReference type="AlphaFoldDB" id="A0A9P8T700"/>
<reference evidence="10" key="2">
    <citation type="submission" date="2021-01" db="EMBL/GenBank/DDBJ databases">
        <authorList>
            <person name="Schikora-Tamarit M.A."/>
        </authorList>
    </citation>
    <scope>NUCLEOTIDE SEQUENCE</scope>
    <source>
        <strain evidence="10">CBS6075</strain>
    </source>
</reference>
<comment type="function">
    <text evidence="1">Involved in the partitioning of the mitochondrial organelle and mitochondrial DNA (mtDNA) inheritance.</text>
</comment>
<evidence type="ECO:0000256" key="1">
    <source>
        <dbReference type="ARBA" id="ARBA00003757"/>
    </source>
</evidence>
<dbReference type="Proteomes" id="UP000769157">
    <property type="component" value="Unassembled WGS sequence"/>
</dbReference>